<keyword evidence="9" id="KW-1185">Reference proteome</keyword>
<comment type="caution">
    <text evidence="8">The sequence shown here is derived from an EMBL/GenBank/DDBJ whole genome shotgun (WGS) entry which is preliminary data.</text>
</comment>
<dbReference type="PANTHER" id="PTHR16201">
    <property type="entry name" value="SEVEN TRANSMEMBRANE PROTEIN 1-RELATED"/>
    <property type="match status" value="1"/>
</dbReference>
<dbReference type="Proteomes" id="UP000439903">
    <property type="component" value="Unassembled WGS sequence"/>
</dbReference>
<dbReference type="OrthoDB" id="8048523at2759"/>
<dbReference type="PANTHER" id="PTHR16201:SF34">
    <property type="entry name" value="LYSOSOMAL AMINO ACID TRANSPORTER 1"/>
    <property type="match status" value="1"/>
</dbReference>
<dbReference type="Pfam" id="PF04193">
    <property type="entry name" value="PQ-loop"/>
    <property type="match status" value="2"/>
</dbReference>
<comment type="subcellular location">
    <subcellularLocation>
        <location evidence="1">Membrane</location>
        <topology evidence="1">Multi-pass membrane protein</topology>
    </subcellularLocation>
</comment>
<name>A0A8H3X1B1_GIGMA</name>
<comment type="catalytic activity">
    <reaction evidence="6">
        <text>L-histidine(out) + L-arginine(in) = L-histidine(in) + L-arginine(out)</text>
        <dbReference type="Rhea" id="RHEA:71063"/>
        <dbReference type="ChEBI" id="CHEBI:32682"/>
        <dbReference type="ChEBI" id="CHEBI:57595"/>
    </reaction>
</comment>
<keyword evidence="3 7" id="KW-1133">Transmembrane helix</keyword>
<dbReference type="GO" id="GO:0034488">
    <property type="term" value="P:basic amino acid transmembrane export from vacuole"/>
    <property type="evidence" value="ECO:0007669"/>
    <property type="project" value="TreeGrafter"/>
</dbReference>
<dbReference type="FunFam" id="1.20.1280.290:FF:000009">
    <property type="entry name" value="PQ loop repeat family protein"/>
    <property type="match status" value="1"/>
</dbReference>
<reference evidence="8 9" key="1">
    <citation type="journal article" date="2019" name="Environ. Microbiol.">
        <title>At the nexus of three kingdoms: the genome of the mycorrhizal fungus Gigaspora margarita provides insights into plant, endobacterial and fungal interactions.</title>
        <authorList>
            <person name="Venice F."/>
            <person name="Ghignone S."/>
            <person name="Salvioli di Fossalunga A."/>
            <person name="Amselem J."/>
            <person name="Novero M."/>
            <person name="Xianan X."/>
            <person name="Sedzielewska Toro K."/>
            <person name="Morin E."/>
            <person name="Lipzen A."/>
            <person name="Grigoriev I.V."/>
            <person name="Henrissat B."/>
            <person name="Martin F.M."/>
            <person name="Bonfante P."/>
        </authorList>
    </citation>
    <scope>NUCLEOTIDE SEQUENCE [LARGE SCALE GENOMIC DNA]</scope>
    <source>
        <strain evidence="8 9">BEG34</strain>
    </source>
</reference>
<feature type="transmembrane region" description="Helical" evidence="7">
    <location>
        <begin position="18"/>
        <end position="47"/>
    </location>
</feature>
<comment type="similarity">
    <text evidence="5">Belongs to the laat-1 family.</text>
</comment>
<evidence type="ECO:0000313" key="8">
    <source>
        <dbReference type="EMBL" id="KAF0392067.1"/>
    </source>
</evidence>
<organism evidence="8 9">
    <name type="scientific">Gigaspora margarita</name>
    <dbReference type="NCBI Taxonomy" id="4874"/>
    <lineage>
        <taxon>Eukaryota</taxon>
        <taxon>Fungi</taxon>
        <taxon>Fungi incertae sedis</taxon>
        <taxon>Mucoromycota</taxon>
        <taxon>Glomeromycotina</taxon>
        <taxon>Glomeromycetes</taxon>
        <taxon>Diversisporales</taxon>
        <taxon>Gigasporaceae</taxon>
        <taxon>Gigaspora</taxon>
    </lineage>
</organism>
<evidence type="ECO:0000313" key="9">
    <source>
        <dbReference type="Proteomes" id="UP000439903"/>
    </source>
</evidence>
<evidence type="ECO:0000256" key="3">
    <source>
        <dbReference type="ARBA" id="ARBA00022989"/>
    </source>
</evidence>
<evidence type="ECO:0000256" key="5">
    <source>
        <dbReference type="ARBA" id="ARBA00038039"/>
    </source>
</evidence>
<feature type="transmembrane region" description="Helical" evidence="7">
    <location>
        <begin position="95"/>
        <end position="115"/>
    </location>
</feature>
<dbReference type="EMBL" id="WTPW01002203">
    <property type="protein sequence ID" value="KAF0392067.1"/>
    <property type="molecule type" value="Genomic_DNA"/>
</dbReference>
<dbReference type="AlphaFoldDB" id="A0A8H3X1B1"/>
<feature type="transmembrane region" description="Helical" evidence="7">
    <location>
        <begin position="177"/>
        <end position="199"/>
    </location>
</feature>
<gene>
    <name evidence="8" type="ORF">F8M41_010641</name>
</gene>
<accession>A0A8H3X1B1</accession>
<keyword evidence="2 7" id="KW-0812">Transmembrane</keyword>
<keyword evidence="4 7" id="KW-0472">Membrane</keyword>
<evidence type="ECO:0000256" key="1">
    <source>
        <dbReference type="ARBA" id="ARBA00004141"/>
    </source>
</evidence>
<feature type="transmembrane region" description="Helical" evidence="7">
    <location>
        <begin position="292"/>
        <end position="316"/>
    </location>
</feature>
<dbReference type="GO" id="GO:0015174">
    <property type="term" value="F:basic amino acid transmembrane transporter activity"/>
    <property type="evidence" value="ECO:0007669"/>
    <property type="project" value="TreeGrafter"/>
</dbReference>
<dbReference type="Gene3D" id="1.20.1280.290">
    <property type="match status" value="2"/>
</dbReference>
<evidence type="ECO:0000256" key="4">
    <source>
        <dbReference type="ARBA" id="ARBA00023136"/>
    </source>
</evidence>
<proteinExistence type="inferred from homology"/>
<dbReference type="InterPro" id="IPR006603">
    <property type="entry name" value="PQ-loop_rpt"/>
</dbReference>
<dbReference type="InterPro" id="IPR051415">
    <property type="entry name" value="LAAT-1"/>
</dbReference>
<evidence type="ECO:0000256" key="6">
    <source>
        <dbReference type="ARBA" id="ARBA00050768"/>
    </source>
</evidence>
<dbReference type="SMART" id="SM00679">
    <property type="entry name" value="CTNS"/>
    <property type="match status" value="2"/>
</dbReference>
<feature type="transmembrane region" description="Helical" evidence="7">
    <location>
        <begin position="259"/>
        <end position="277"/>
    </location>
</feature>
<evidence type="ECO:0000256" key="7">
    <source>
        <dbReference type="SAM" id="Phobius"/>
    </source>
</evidence>
<dbReference type="GO" id="GO:0000329">
    <property type="term" value="C:fungal-type vacuole membrane"/>
    <property type="evidence" value="ECO:0007669"/>
    <property type="project" value="TreeGrafter"/>
</dbReference>
<protein>
    <submittedName>
        <fullName evidence="8">PQ-loop-domain-containing protein</fullName>
    </submittedName>
</protein>
<sequence>MFSECEPISEDGYPYVRWIHFLFGACVYGNQGIISFILGGASIACWLCAQFPQIITNYRNKSADGLSIYFLLNWFLGDLTNLVGCILTNQLPFQVYLAIYFCSVDCGLFFQFIYYSWLYPSNITPPDEYVSIGPDEEIPKYYSMSMSSLRNSIIEGAKKSYTFPELKKGSHKRISSMVFVVLLFTFHSTSVINSSLSTSHPNHHVKSLDYNDVTLNDPISTEMFIGRIMAWSCTVLYLTSRMPQIWKNYTRRSVEGLSIFMFIFAALGNLTYTLYIFTSPSASNDPDFLPGAVPYILGSVGTLSFDFVVFLQWLMWRDPENRKFRRSQHFSESDIEYQQVPNVRSNRNSRTFYDHRRSDYIIDDVYS</sequence>
<evidence type="ECO:0000256" key="2">
    <source>
        <dbReference type="ARBA" id="ARBA00022692"/>
    </source>
</evidence>
<feature type="transmembrane region" description="Helical" evidence="7">
    <location>
        <begin position="68"/>
        <end position="89"/>
    </location>
</feature>